<dbReference type="GO" id="GO:0047631">
    <property type="term" value="F:ADP-ribose diphosphatase activity"/>
    <property type="evidence" value="ECO:0007669"/>
    <property type="project" value="InterPro"/>
</dbReference>
<reference evidence="1 2" key="1">
    <citation type="journal article" date="2013" name="Nature">
        <title>Insights into bilaterian evolution from three spiralian genomes.</title>
        <authorList>
            <person name="Simakov O."/>
            <person name="Marletaz F."/>
            <person name="Cho S.J."/>
            <person name="Edsinger-Gonzales E."/>
            <person name="Havlak P."/>
            <person name="Hellsten U."/>
            <person name="Kuo D.H."/>
            <person name="Larsson T."/>
            <person name="Lv J."/>
            <person name="Arendt D."/>
            <person name="Savage R."/>
            <person name="Osoegawa K."/>
            <person name="de Jong P."/>
            <person name="Grimwood J."/>
            <person name="Chapman J.A."/>
            <person name="Shapiro H."/>
            <person name="Aerts A."/>
            <person name="Otillar R.P."/>
            <person name="Terry A.Y."/>
            <person name="Boore J.L."/>
            <person name="Grigoriev I.V."/>
            <person name="Lindberg D.R."/>
            <person name="Seaver E.C."/>
            <person name="Weisblat D.A."/>
            <person name="Putnam N.H."/>
            <person name="Rokhsar D.S."/>
        </authorList>
    </citation>
    <scope>NUCLEOTIDE SEQUENCE [LARGE SCALE GENOMIC DNA]</scope>
</reference>
<dbReference type="InterPro" id="IPR039989">
    <property type="entry name" value="NUDT9"/>
</dbReference>
<dbReference type="STRING" id="225164.V4A6E9"/>
<organism evidence="1 2">
    <name type="scientific">Lottia gigantea</name>
    <name type="common">Giant owl limpet</name>
    <dbReference type="NCBI Taxonomy" id="225164"/>
    <lineage>
        <taxon>Eukaryota</taxon>
        <taxon>Metazoa</taxon>
        <taxon>Spiralia</taxon>
        <taxon>Lophotrochozoa</taxon>
        <taxon>Mollusca</taxon>
        <taxon>Gastropoda</taxon>
        <taxon>Patellogastropoda</taxon>
        <taxon>Lottioidea</taxon>
        <taxon>Lottiidae</taxon>
        <taxon>Lottia</taxon>
    </lineage>
</organism>
<keyword evidence="2" id="KW-1185">Reference proteome</keyword>
<dbReference type="OrthoDB" id="301415at2759"/>
<proteinExistence type="predicted"/>
<feature type="non-terminal residue" evidence="1">
    <location>
        <position position="320"/>
    </location>
</feature>
<dbReference type="Gene3D" id="3.90.79.10">
    <property type="entry name" value="Nucleoside Triphosphate Pyrophosphohydrolase"/>
    <property type="match status" value="1"/>
</dbReference>
<dbReference type="Pfam" id="PF25969">
    <property type="entry name" value="NUDT9_N"/>
    <property type="match status" value="1"/>
</dbReference>
<dbReference type="HOGENOM" id="CLU_953935_0_0_1"/>
<dbReference type="PANTHER" id="PTHR13030">
    <property type="entry name" value="NUDIX HYDROLASE"/>
    <property type="match status" value="1"/>
</dbReference>
<dbReference type="PANTHER" id="PTHR13030:SF13">
    <property type="entry name" value="NUDIX HYDROLASE DOMAIN-CONTAINING PROTEIN"/>
    <property type="match status" value="1"/>
</dbReference>
<dbReference type="InterPro" id="IPR015797">
    <property type="entry name" value="NUDIX_hydrolase-like_dom_sf"/>
</dbReference>
<dbReference type="GeneID" id="20243402"/>
<dbReference type="SUPFAM" id="SSF55811">
    <property type="entry name" value="Nudix"/>
    <property type="match status" value="1"/>
</dbReference>
<evidence type="ECO:0000313" key="2">
    <source>
        <dbReference type="Proteomes" id="UP000030746"/>
    </source>
</evidence>
<dbReference type="KEGG" id="lgi:LOTGIDRAFT_175816"/>
<sequence>MGKQKQQNKRMNDRIVTLERGVTSCCLMLEEIKHMLKKDSKTTIASLRTLVHFSARQSPYPGTRIQRFPVFDKYVPWEVEYITYDPSLYTRPIKDFNQEIQMFVDPDILAIKKEKEERKKLKPDELEEIEETPEFNPWWNSHCSVDVNGEHIEIDRCSYIHENDQPYRYKIDKSGLPKNPFGRTGMRGRGKLWRWGPNHRIAAVVTRWKRKTSHLGLRGEFLTIEDKRVLEFMVVRRVDTNEYTLPGGNVYGKITQYSVMCEEFIKDMIPDSKINCGSGRLEEGDMIDVCIDRYKSRGGDIPNTKINCGSGRLEEGDMID</sequence>
<protein>
    <submittedName>
        <fullName evidence="1">Uncharacterized protein</fullName>
    </submittedName>
</protein>
<dbReference type="AlphaFoldDB" id="V4A6E9"/>
<dbReference type="CTD" id="20243402"/>
<dbReference type="RefSeq" id="XP_009058725.1">
    <property type="nucleotide sequence ID" value="XM_009060477.1"/>
</dbReference>
<name>V4A6E9_LOTGI</name>
<accession>V4A6E9</accession>
<evidence type="ECO:0000313" key="1">
    <source>
        <dbReference type="EMBL" id="ESO90590.1"/>
    </source>
</evidence>
<dbReference type="EMBL" id="KB202374">
    <property type="protein sequence ID" value="ESO90590.1"/>
    <property type="molecule type" value="Genomic_DNA"/>
</dbReference>
<gene>
    <name evidence="1" type="ORF">LOTGIDRAFT_175816</name>
</gene>
<dbReference type="Proteomes" id="UP000030746">
    <property type="component" value="Unassembled WGS sequence"/>
</dbReference>
<dbReference type="OMA" id="YNIMAED"/>